<dbReference type="InterPro" id="IPR000525">
    <property type="entry name" value="Initiator_Rep_WH1"/>
</dbReference>
<comment type="caution">
    <text evidence="3">The sequence shown here is derived from an EMBL/GenBank/DDBJ whole genome shotgun (WGS) entry which is preliminary data.</text>
</comment>
<dbReference type="InterPro" id="IPR036388">
    <property type="entry name" value="WH-like_DNA-bd_sf"/>
</dbReference>
<dbReference type="Pfam" id="PF21205">
    <property type="entry name" value="Rep3_C"/>
    <property type="match status" value="1"/>
</dbReference>
<dbReference type="InterPro" id="IPR036390">
    <property type="entry name" value="WH_DNA-bd_sf"/>
</dbReference>
<feature type="domain" description="Initiator Rep protein WH1" evidence="2">
    <location>
        <begin position="9"/>
        <end position="155"/>
    </location>
</feature>
<organism evidence="3 4">
    <name type="scientific">Larkinella insperata</name>
    <dbReference type="NCBI Taxonomy" id="332158"/>
    <lineage>
        <taxon>Bacteria</taxon>
        <taxon>Pseudomonadati</taxon>
        <taxon>Bacteroidota</taxon>
        <taxon>Cytophagia</taxon>
        <taxon>Cytophagales</taxon>
        <taxon>Spirosomataceae</taxon>
        <taxon>Larkinella</taxon>
    </lineage>
</organism>
<accession>A0ABW3QGY5</accession>
<evidence type="ECO:0000313" key="3">
    <source>
        <dbReference type="EMBL" id="MFD1141103.1"/>
    </source>
</evidence>
<dbReference type="Pfam" id="PF01051">
    <property type="entry name" value="Rep3_N"/>
    <property type="match status" value="1"/>
</dbReference>
<sequence>MTDSRPDRIVAQHNDLIKAQYDMSLLEMRLFVAMLARINRGDSEFSICRIPVSELYPDSEVGGKTYSQVKKAVMRLVSRSITIETKDARGVREVVSNPLMATCRYKEGTGFVIAQFNNFVKPYLLELKGDFTRAQELTLIGFRSFYSFRVYWLLKLSAYNKDIIVMELTPMKQMLNLVDRYANFADFKRFVLDVAQQEIASTDMAFEYTTKKEGRQVVGVQFNLLRPAVIVQEDTELPDGVQQRLNEIGMSLQSLQEIKSFYNQGKLADDYLRFVLEYYDQTQQKGRIRSLAGVVYKALMTDLLRREFEVWKAQQPVYKAPASKPVEPSEADQRALEETERHFKQALETLIQHPEWATQVETHMQKGLLGHFYRKDRSLAENIKNPSLIGPFLEIMEKLSSGL</sequence>
<evidence type="ECO:0000256" key="1">
    <source>
        <dbReference type="ARBA" id="ARBA00038283"/>
    </source>
</evidence>
<dbReference type="Gene3D" id="1.10.10.10">
    <property type="entry name" value="Winged helix-like DNA-binding domain superfamily/Winged helix DNA-binding domain"/>
    <property type="match status" value="2"/>
</dbReference>
<evidence type="ECO:0000313" key="4">
    <source>
        <dbReference type="Proteomes" id="UP001597116"/>
    </source>
</evidence>
<dbReference type="EMBL" id="JBHTLP010000007">
    <property type="protein sequence ID" value="MFD1141103.1"/>
    <property type="molecule type" value="Genomic_DNA"/>
</dbReference>
<reference evidence="4" key="1">
    <citation type="journal article" date="2019" name="Int. J. Syst. Evol. Microbiol.">
        <title>The Global Catalogue of Microorganisms (GCM) 10K type strain sequencing project: providing services to taxonomists for standard genome sequencing and annotation.</title>
        <authorList>
            <consortium name="The Broad Institute Genomics Platform"/>
            <consortium name="The Broad Institute Genome Sequencing Center for Infectious Disease"/>
            <person name="Wu L."/>
            <person name="Ma J."/>
        </authorList>
    </citation>
    <scope>NUCLEOTIDE SEQUENCE [LARGE SCALE GENOMIC DNA]</scope>
    <source>
        <strain evidence="4">CCUG 55608</strain>
    </source>
</reference>
<dbReference type="RefSeq" id="WP_379884146.1">
    <property type="nucleotide sequence ID" value="NZ_JBHTLP010000007.1"/>
</dbReference>
<proteinExistence type="inferred from homology"/>
<protein>
    <submittedName>
        <fullName evidence="3">Replication initiation protein</fullName>
    </submittedName>
</protein>
<dbReference type="SUPFAM" id="SSF46785">
    <property type="entry name" value="Winged helix' DNA-binding domain"/>
    <property type="match status" value="2"/>
</dbReference>
<evidence type="ECO:0000259" key="2">
    <source>
        <dbReference type="Pfam" id="PF01051"/>
    </source>
</evidence>
<dbReference type="Proteomes" id="UP001597116">
    <property type="component" value="Unassembled WGS sequence"/>
</dbReference>
<keyword evidence="4" id="KW-1185">Reference proteome</keyword>
<gene>
    <name evidence="3" type="ORF">ACFQ4C_08285</name>
</gene>
<name>A0ABW3QGY5_9BACT</name>
<comment type="similarity">
    <text evidence="1">Belongs to the initiator RepB protein family.</text>
</comment>